<reference evidence="2 3" key="1">
    <citation type="submission" date="2017-04" db="EMBL/GenBank/DDBJ databases">
        <authorList>
            <person name="Afonso C.L."/>
            <person name="Miller P.J."/>
            <person name="Scott M.A."/>
            <person name="Spackman E."/>
            <person name="Goraichik I."/>
            <person name="Dimitrov K.M."/>
            <person name="Suarez D.L."/>
            <person name="Swayne D.E."/>
        </authorList>
    </citation>
    <scope>NUCLEOTIDE SEQUENCE [LARGE SCALE GENOMIC DNA]</scope>
    <source>
        <strain evidence="2 3">CGMCC 1.12708</strain>
    </source>
</reference>
<keyword evidence="1" id="KW-0732">Signal</keyword>
<protein>
    <submittedName>
        <fullName evidence="2">Uncharacterized protein</fullName>
    </submittedName>
</protein>
<dbReference type="AlphaFoldDB" id="A0A1W1ZSJ5"/>
<accession>A0A1W1ZSJ5</accession>
<dbReference type="EMBL" id="FWXS01000003">
    <property type="protein sequence ID" value="SMC51202.1"/>
    <property type="molecule type" value="Genomic_DNA"/>
</dbReference>
<evidence type="ECO:0000313" key="2">
    <source>
        <dbReference type="EMBL" id="SMC51202.1"/>
    </source>
</evidence>
<sequence>MKKTFTILLFAASLALSAQISTTRMNDLKLGMSLSEVESSLGKPLELTKGENDYGYVTKISHKGAEFSVRFIENQNESGMTYYSLYEVETVSSAVKTISKIGIGSSLDDLWKAYKNYSISVWKGWDENTEKYSTTERVFQLQDNDAATVLYFYLRNDKVYKISLNYFEGC</sequence>
<dbReference type="Proteomes" id="UP000192393">
    <property type="component" value="Unassembled WGS sequence"/>
</dbReference>
<feature type="chain" id="PRO_5012190424" evidence="1">
    <location>
        <begin position="19"/>
        <end position="170"/>
    </location>
</feature>
<organism evidence="2 3">
    <name type="scientific">Moheibacter sediminis</name>
    <dbReference type="NCBI Taxonomy" id="1434700"/>
    <lineage>
        <taxon>Bacteria</taxon>
        <taxon>Pseudomonadati</taxon>
        <taxon>Bacteroidota</taxon>
        <taxon>Flavobacteriia</taxon>
        <taxon>Flavobacteriales</taxon>
        <taxon>Weeksellaceae</taxon>
        <taxon>Moheibacter</taxon>
    </lineage>
</organism>
<dbReference type="STRING" id="1434700.SAMN06296427_103190"/>
<feature type="signal peptide" evidence="1">
    <location>
        <begin position="1"/>
        <end position="18"/>
    </location>
</feature>
<gene>
    <name evidence="2" type="ORF">SAMN06296427_103190</name>
</gene>
<evidence type="ECO:0000256" key="1">
    <source>
        <dbReference type="SAM" id="SignalP"/>
    </source>
</evidence>
<name>A0A1W1ZSJ5_9FLAO</name>
<evidence type="ECO:0000313" key="3">
    <source>
        <dbReference type="Proteomes" id="UP000192393"/>
    </source>
</evidence>
<keyword evidence="3" id="KW-1185">Reference proteome</keyword>
<dbReference type="OrthoDB" id="1249944at2"/>
<proteinExistence type="predicted"/>
<dbReference type="RefSeq" id="WP_084016775.1">
    <property type="nucleotide sequence ID" value="NZ_FWXS01000003.1"/>
</dbReference>